<name>A0A163HC53_DIDRA</name>
<gene>
    <name evidence="1" type="ORF">ST47_g3644</name>
</gene>
<evidence type="ECO:0000313" key="1">
    <source>
        <dbReference type="EMBL" id="KZM25235.1"/>
    </source>
</evidence>
<protein>
    <submittedName>
        <fullName evidence="1">Uncharacterized protein</fullName>
    </submittedName>
</protein>
<sequence>MSSGGYFAPYPARREDFSGTADEQFYADRHYYLESLQQGLANARASQQEKSRALAYWNSACNTIQRVGVSTKEAASVAYKAAETWGKNHPVAMAVGGLAASTGVGYAASKA</sequence>
<comment type="caution">
    <text evidence="1">The sequence shown here is derived from an EMBL/GenBank/DDBJ whole genome shotgun (WGS) entry which is preliminary data.</text>
</comment>
<organism evidence="1 2">
    <name type="scientific">Didymella rabiei</name>
    <name type="common">Chickpea ascochyta blight fungus</name>
    <name type="synonym">Mycosphaerella rabiei</name>
    <dbReference type="NCBI Taxonomy" id="5454"/>
    <lineage>
        <taxon>Eukaryota</taxon>
        <taxon>Fungi</taxon>
        <taxon>Dikarya</taxon>
        <taxon>Ascomycota</taxon>
        <taxon>Pezizomycotina</taxon>
        <taxon>Dothideomycetes</taxon>
        <taxon>Pleosporomycetidae</taxon>
        <taxon>Pleosporales</taxon>
        <taxon>Pleosporineae</taxon>
        <taxon>Didymellaceae</taxon>
        <taxon>Ascochyta</taxon>
    </lineage>
</organism>
<evidence type="ECO:0000313" key="2">
    <source>
        <dbReference type="Proteomes" id="UP000076837"/>
    </source>
</evidence>
<accession>A0A163HC53</accession>
<proteinExistence type="predicted"/>
<keyword evidence="2" id="KW-1185">Reference proteome</keyword>
<dbReference type="Proteomes" id="UP000076837">
    <property type="component" value="Unassembled WGS sequence"/>
</dbReference>
<dbReference type="AlphaFoldDB" id="A0A163HC53"/>
<reference evidence="1 2" key="1">
    <citation type="journal article" date="2016" name="Sci. Rep.">
        <title>Draft genome sequencing and secretome analysis of fungal phytopathogen Ascochyta rabiei provides insight into the necrotrophic effector repertoire.</title>
        <authorList>
            <person name="Verma S."/>
            <person name="Gazara R.K."/>
            <person name="Nizam S."/>
            <person name="Parween S."/>
            <person name="Chattopadhyay D."/>
            <person name="Verma P.K."/>
        </authorList>
    </citation>
    <scope>NUCLEOTIDE SEQUENCE [LARGE SCALE GENOMIC DNA]</scope>
    <source>
        <strain evidence="1 2">ArDII</strain>
    </source>
</reference>
<dbReference type="EMBL" id="JYNV01000132">
    <property type="protein sequence ID" value="KZM25235.1"/>
    <property type="molecule type" value="Genomic_DNA"/>
</dbReference>